<sequence>MKKASLLLTGIACLATSGIATVLADKATTSPGSETVRGQGGAITDMDEVGNENYHRGRGGEKFSGLDINNDGFLNAQELSAYGASSAGQDLSGPALVERLDQNNDDVITPQEFQSGDSTTK</sequence>
<accession>A0A4P7XEZ0</accession>
<proteinExistence type="predicted"/>
<protein>
    <recommendedName>
        <fullName evidence="5">EF-hand domain-containing protein</fullName>
    </recommendedName>
</protein>
<evidence type="ECO:0000256" key="2">
    <source>
        <dbReference type="SAM" id="SignalP"/>
    </source>
</evidence>
<feature type="region of interest" description="Disordered" evidence="1">
    <location>
        <begin position="84"/>
        <end position="121"/>
    </location>
</feature>
<reference evidence="3 4" key="1">
    <citation type="submission" date="2018-07" db="EMBL/GenBank/DDBJ databases">
        <title>Marsedoiliclastica nanhaica gen. nov. sp. nov., a novel marine hydrocarbonoclastic bacterium isolated from an in-situ enriched hydrocarbon-degrading consortium in deep-sea sediment.</title>
        <authorList>
            <person name="Dong C."/>
            <person name="Ma T."/>
            <person name="Liu R."/>
            <person name="Shao Z."/>
        </authorList>
    </citation>
    <scope>NUCLEOTIDE SEQUENCE [LARGE SCALE GENOMIC DNA]</scope>
    <source>
        <strain evidence="4">soil36-7</strain>
    </source>
</reference>
<dbReference type="PROSITE" id="PS00018">
    <property type="entry name" value="EF_HAND_1"/>
    <property type="match status" value="2"/>
</dbReference>
<dbReference type="SUPFAM" id="SSF47473">
    <property type="entry name" value="EF-hand"/>
    <property type="match status" value="1"/>
</dbReference>
<gene>
    <name evidence="3" type="ORF">soil367_04315</name>
</gene>
<feature type="signal peptide" evidence="2">
    <location>
        <begin position="1"/>
        <end position="20"/>
    </location>
</feature>
<dbReference type="AlphaFoldDB" id="A0A4P7XEZ0"/>
<name>A0A4P7XEZ0_9ALTE</name>
<organism evidence="3 4">
    <name type="scientific">Hydrocarboniclastica marina</name>
    <dbReference type="NCBI Taxonomy" id="2259620"/>
    <lineage>
        <taxon>Bacteria</taxon>
        <taxon>Pseudomonadati</taxon>
        <taxon>Pseudomonadota</taxon>
        <taxon>Gammaproteobacteria</taxon>
        <taxon>Alteromonadales</taxon>
        <taxon>Alteromonadaceae</taxon>
        <taxon>Hydrocarboniclastica</taxon>
    </lineage>
</organism>
<feature type="chain" id="PRO_5020591768" description="EF-hand domain-containing protein" evidence="2">
    <location>
        <begin position="21"/>
        <end position="121"/>
    </location>
</feature>
<evidence type="ECO:0000313" key="3">
    <source>
        <dbReference type="EMBL" id="QCF25215.1"/>
    </source>
</evidence>
<dbReference type="InterPro" id="IPR018247">
    <property type="entry name" value="EF_Hand_1_Ca_BS"/>
</dbReference>
<dbReference type="Gene3D" id="1.10.238.10">
    <property type="entry name" value="EF-hand"/>
    <property type="match status" value="1"/>
</dbReference>
<dbReference type="KEGG" id="hmi:soil367_04315"/>
<dbReference type="RefSeq" id="WP_136547243.1">
    <property type="nucleotide sequence ID" value="NZ_CP031093.1"/>
</dbReference>
<feature type="region of interest" description="Disordered" evidence="1">
    <location>
        <begin position="28"/>
        <end position="58"/>
    </location>
</feature>
<evidence type="ECO:0000313" key="4">
    <source>
        <dbReference type="Proteomes" id="UP000298049"/>
    </source>
</evidence>
<evidence type="ECO:0000256" key="1">
    <source>
        <dbReference type="SAM" id="MobiDB-lite"/>
    </source>
</evidence>
<evidence type="ECO:0008006" key="5">
    <source>
        <dbReference type="Google" id="ProtNLM"/>
    </source>
</evidence>
<dbReference type="InterPro" id="IPR011992">
    <property type="entry name" value="EF-hand-dom_pair"/>
</dbReference>
<keyword evidence="4" id="KW-1185">Reference proteome</keyword>
<dbReference type="EMBL" id="CP031093">
    <property type="protein sequence ID" value="QCF25215.1"/>
    <property type="molecule type" value="Genomic_DNA"/>
</dbReference>
<feature type="compositionally biased region" description="Polar residues" evidence="1">
    <location>
        <begin position="111"/>
        <end position="121"/>
    </location>
</feature>
<dbReference type="Proteomes" id="UP000298049">
    <property type="component" value="Chromosome"/>
</dbReference>
<keyword evidence="2" id="KW-0732">Signal</keyword>